<keyword evidence="7" id="KW-1185">Reference proteome</keyword>
<dbReference type="Proteomes" id="UP000272503">
    <property type="component" value="Unassembled WGS sequence"/>
</dbReference>
<sequence length="154" mass="17509">MRRTPPRRRSALPGRIISTEGSCRWRGRTAYCVLRNVIGNEYQRIARSTQLCERVGRLSGDAVFQLDGDDAIDIQRCLNVLREDDRNIVYMAYWEDLSRAEIAAILGISPVSVRVKLHRARRVLKTLLDGNAEQHSRRGDRWTSLSTASARSGL</sequence>
<evidence type="ECO:0000256" key="2">
    <source>
        <dbReference type="ARBA" id="ARBA00023015"/>
    </source>
</evidence>
<evidence type="ECO:0000256" key="3">
    <source>
        <dbReference type="ARBA" id="ARBA00023082"/>
    </source>
</evidence>
<dbReference type="GO" id="GO:0006352">
    <property type="term" value="P:DNA-templated transcription initiation"/>
    <property type="evidence" value="ECO:0007669"/>
    <property type="project" value="InterPro"/>
</dbReference>
<dbReference type="Pfam" id="PF08281">
    <property type="entry name" value="Sigma70_r4_2"/>
    <property type="match status" value="1"/>
</dbReference>
<name>A0A3L7AAT0_9MICO</name>
<organism evidence="6 7">
    <name type="scientific">Mycetocola tolaasinivorans</name>
    <dbReference type="NCBI Taxonomy" id="76635"/>
    <lineage>
        <taxon>Bacteria</taxon>
        <taxon>Bacillati</taxon>
        <taxon>Actinomycetota</taxon>
        <taxon>Actinomycetes</taxon>
        <taxon>Micrococcales</taxon>
        <taxon>Microbacteriaceae</taxon>
        <taxon>Mycetocola</taxon>
    </lineage>
</organism>
<dbReference type="OrthoDB" id="4184921at2"/>
<evidence type="ECO:0000256" key="1">
    <source>
        <dbReference type="ARBA" id="ARBA00010641"/>
    </source>
</evidence>
<dbReference type="GO" id="GO:0016987">
    <property type="term" value="F:sigma factor activity"/>
    <property type="evidence" value="ECO:0007669"/>
    <property type="project" value="UniProtKB-KW"/>
</dbReference>
<reference evidence="6 7" key="1">
    <citation type="submission" date="2018-10" db="EMBL/GenBank/DDBJ databases">
        <authorList>
            <person name="Li J."/>
        </authorList>
    </citation>
    <scope>NUCLEOTIDE SEQUENCE [LARGE SCALE GENOMIC DNA]</scope>
    <source>
        <strain evidence="6 7">IF 016277</strain>
    </source>
</reference>
<dbReference type="SUPFAM" id="SSF88659">
    <property type="entry name" value="Sigma3 and sigma4 domains of RNA polymerase sigma factors"/>
    <property type="match status" value="1"/>
</dbReference>
<dbReference type="Gene3D" id="1.10.10.10">
    <property type="entry name" value="Winged helix-like DNA-binding domain superfamily/Winged helix DNA-binding domain"/>
    <property type="match status" value="1"/>
</dbReference>
<dbReference type="InterPro" id="IPR013249">
    <property type="entry name" value="RNA_pol_sigma70_r4_t2"/>
</dbReference>
<dbReference type="InterPro" id="IPR013324">
    <property type="entry name" value="RNA_pol_sigma_r3/r4-like"/>
</dbReference>
<comment type="caution">
    <text evidence="6">The sequence shown here is derived from an EMBL/GenBank/DDBJ whole genome shotgun (WGS) entry which is preliminary data.</text>
</comment>
<dbReference type="AlphaFoldDB" id="A0A3L7AAT0"/>
<dbReference type="PANTHER" id="PTHR43133">
    <property type="entry name" value="RNA POLYMERASE ECF-TYPE SIGMA FACTO"/>
    <property type="match status" value="1"/>
</dbReference>
<keyword evidence="3" id="KW-0731">Sigma factor</keyword>
<dbReference type="PANTHER" id="PTHR43133:SF51">
    <property type="entry name" value="RNA POLYMERASE SIGMA FACTOR"/>
    <property type="match status" value="1"/>
</dbReference>
<accession>A0A3L7AAT0</accession>
<dbReference type="CDD" id="cd06171">
    <property type="entry name" value="Sigma70_r4"/>
    <property type="match status" value="1"/>
</dbReference>
<protein>
    <submittedName>
        <fullName evidence="6">Sigma-70 family RNA polymerase sigma factor</fullName>
    </submittedName>
</protein>
<evidence type="ECO:0000259" key="5">
    <source>
        <dbReference type="Pfam" id="PF08281"/>
    </source>
</evidence>
<gene>
    <name evidence="6" type="ORF">D9V32_03775</name>
</gene>
<dbReference type="NCBIfam" id="TIGR02937">
    <property type="entry name" value="sigma70-ECF"/>
    <property type="match status" value="1"/>
</dbReference>
<dbReference type="InterPro" id="IPR014284">
    <property type="entry name" value="RNA_pol_sigma-70_dom"/>
</dbReference>
<proteinExistence type="inferred from homology"/>
<dbReference type="EMBL" id="RCUX01000003">
    <property type="protein sequence ID" value="RLP76771.1"/>
    <property type="molecule type" value="Genomic_DNA"/>
</dbReference>
<dbReference type="InterPro" id="IPR039425">
    <property type="entry name" value="RNA_pol_sigma-70-like"/>
</dbReference>
<dbReference type="GO" id="GO:0003677">
    <property type="term" value="F:DNA binding"/>
    <property type="evidence" value="ECO:0007669"/>
    <property type="project" value="InterPro"/>
</dbReference>
<evidence type="ECO:0000313" key="6">
    <source>
        <dbReference type="EMBL" id="RLP76771.1"/>
    </source>
</evidence>
<keyword evidence="4" id="KW-0804">Transcription</keyword>
<dbReference type="InterPro" id="IPR036388">
    <property type="entry name" value="WH-like_DNA-bd_sf"/>
</dbReference>
<evidence type="ECO:0000256" key="4">
    <source>
        <dbReference type="ARBA" id="ARBA00023163"/>
    </source>
</evidence>
<feature type="domain" description="RNA polymerase sigma factor 70 region 4 type 2" evidence="5">
    <location>
        <begin position="73"/>
        <end position="122"/>
    </location>
</feature>
<evidence type="ECO:0000313" key="7">
    <source>
        <dbReference type="Proteomes" id="UP000272503"/>
    </source>
</evidence>
<keyword evidence="2" id="KW-0805">Transcription regulation</keyword>
<comment type="similarity">
    <text evidence="1">Belongs to the sigma-70 factor family. ECF subfamily.</text>
</comment>